<dbReference type="PRINTS" id="PR00377">
    <property type="entry name" value="IMPHPHTASES"/>
</dbReference>
<proteinExistence type="predicted"/>
<organism evidence="5">
    <name type="scientific">marine metagenome</name>
    <dbReference type="NCBI Taxonomy" id="408172"/>
    <lineage>
        <taxon>unclassified sequences</taxon>
        <taxon>metagenomes</taxon>
        <taxon>ecological metagenomes</taxon>
    </lineage>
</organism>
<evidence type="ECO:0000256" key="2">
    <source>
        <dbReference type="ARBA" id="ARBA00022723"/>
    </source>
</evidence>
<keyword evidence="2" id="KW-0479">Metal-binding</keyword>
<dbReference type="InterPro" id="IPR000760">
    <property type="entry name" value="Inositol_monophosphatase-like"/>
</dbReference>
<dbReference type="PANTHER" id="PTHR20854:SF4">
    <property type="entry name" value="INOSITOL-1-MONOPHOSPHATASE-RELATED"/>
    <property type="match status" value="1"/>
</dbReference>
<dbReference type="FunFam" id="3.30.540.10:FF:000003">
    <property type="entry name" value="Inositol-1-monophosphatase"/>
    <property type="match status" value="1"/>
</dbReference>
<evidence type="ECO:0008006" key="6">
    <source>
        <dbReference type="Google" id="ProtNLM"/>
    </source>
</evidence>
<dbReference type="AlphaFoldDB" id="A0A382R9X3"/>
<evidence type="ECO:0000256" key="1">
    <source>
        <dbReference type="ARBA" id="ARBA00001946"/>
    </source>
</evidence>
<dbReference type="GO" id="GO:0046872">
    <property type="term" value="F:metal ion binding"/>
    <property type="evidence" value="ECO:0007669"/>
    <property type="project" value="UniProtKB-KW"/>
</dbReference>
<dbReference type="GO" id="GO:0008934">
    <property type="term" value="F:inositol monophosphate 1-phosphatase activity"/>
    <property type="evidence" value="ECO:0007669"/>
    <property type="project" value="TreeGrafter"/>
</dbReference>
<dbReference type="Pfam" id="PF00459">
    <property type="entry name" value="Inositol_P"/>
    <property type="match status" value="1"/>
</dbReference>
<dbReference type="EMBL" id="UINC01119757">
    <property type="protein sequence ID" value="SVC93818.1"/>
    <property type="molecule type" value="Genomic_DNA"/>
</dbReference>
<dbReference type="PROSITE" id="PS00629">
    <property type="entry name" value="IMP_1"/>
    <property type="match status" value="1"/>
</dbReference>
<reference evidence="5" key="1">
    <citation type="submission" date="2018-05" db="EMBL/GenBank/DDBJ databases">
        <authorList>
            <person name="Lanie J.A."/>
            <person name="Ng W.-L."/>
            <person name="Kazmierczak K.M."/>
            <person name="Andrzejewski T.M."/>
            <person name="Davidsen T.M."/>
            <person name="Wayne K.J."/>
            <person name="Tettelin H."/>
            <person name="Glass J.I."/>
            <person name="Rusch D."/>
            <person name="Podicherti R."/>
            <person name="Tsui H.-C.T."/>
            <person name="Winkler M.E."/>
        </authorList>
    </citation>
    <scope>NUCLEOTIDE SEQUENCE</scope>
</reference>
<evidence type="ECO:0000256" key="3">
    <source>
        <dbReference type="ARBA" id="ARBA00022801"/>
    </source>
</evidence>
<accession>A0A382R9X3</accession>
<sequence>MSSKKTIICGDLKMDLLDAKNSALSYLKISSKEIMSLFRKDITVETKIDLSPVTIADQKAEEILRKKISKEFPDHGIIGEEFGEENSKSEWVWTIDPIDGTRSFIRGLPLFATLVALLHKGDPVMGIISLPALGETAWAVRGKGAFSEKQRLKVSEQSTIKGAFIGTADKYCFKEKKYMSLYNQLHRKAEIARTYPDAFGHLMAIRGAIDVMVDPWAYIWDYAPCKVLVKEAGGEFANFTSNKGGINLGNAITGNSKMVKAVRAIIRDINTQKNK</sequence>
<dbReference type="GO" id="GO:0007165">
    <property type="term" value="P:signal transduction"/>
    <property type="evidence" value="ECO:0007669"/>
    <property type="project" value="TreeGrafter"/>
</dbReference>
<keyword evidence="4" id="KW-0460">Magnesium</keyword>
<name>A0A382R9X3_9ZZZZ</name>
<evidence type="ECO:0000313" key="5">
    <source>
        <dbReference type="EMBL" id="SVC93818.1"/>
    </source>
</evidence>
<dbReference type="Gene3D" id="3.30.540.10">
    <property type="entry name" value="Fructose-1,6-Bisphosphatase, subunit A, domain 1"/>
    <property type="match status" value="1"/>
</dbReference>
<dbReference type="InterPro" id="IPR020583">
    <property type="entry name" value="Inositol_monoP_metal-BS"/>
</dbReference>
<dbReference type="SUPFAM" id="SSF56655">
    <property type="entry name" value="Carbohydrate phosphatase"/>
    <property type="match status" value="1"/>
</dbReference>
<dbReference type="PANTHER" id="PTHR20854">
    <property type="entry name" value="INOSITOL MONOPHOSPHATASE"/>
    <property type="match status" value="1"/>
</dbReference>
<keyword evidence="3" id="KW-0378">Hydrolase</keyword>
<dbReference type="Gene3D" id="3.40.190.80">
    <property type="match status" value="1"/>
</dbReference>
<dbReference type="GO" id="GO:0006020">
    <property type="term" value="P:inositol metabolic process"/>
    <property type="evidence" value="ECO:0007669"/>
    <property type="project" value="TreeGrafter"/>
</dbReference>
<gene>
    <name evidence="5" type="ORF">METZ01_LOCUS346672</name>
</gene>
<protein>
    <recommendedName>
        <fullName evidence="6">Histidinol-phosphatase</fullName>
    </recommendedName>
</protein>
<comment type="cofactor">
    <cofactor evidence="1">
        <name>Mg(2+)</name>
        <dbReference type="ChEBI" id="CHEBI:18420"/>
    </cofactor>
</comment>
<evidence type="ECO:0000256" key="4">
    <source>
        <dbReference type="ARBA" id="ARBA00022842"/>
    </source>
</evidence>